<evidence type="ECO:0000256" key="2">
    <source>
        <dbReference type="SAM" id="Phobius"/>
    </source>
</evidence>
<protein>
    <recommendedName>
        <fullName evidence="5">1-acyl-sn-glycerol-3-phosphate acyltransferase</fullName>
    </recommendedName>
</protein>
<gene>
    <name evidence="3" type="ORF">STIAU_6666</name>
</gene>
<comment type="caution">
    <text evidence="3">The sequence shown here is derived from an EMBL/GenBank/DDBJ whole genome shotgun (WGS) entry which is preliminary data.</text>
</comment>
<sequence length="160" mass="17793">MNFLLSLWTWLEIGLMSLLGFIVQLALAIVTWPFDRRRYVTGRCLRRTAWMSAKLTPFWRFGVHGPVPKQLASRTVVVSNHESNADPFLIFPPALGDEVAGQGEPLQDPRGGLEHVAGGRHSRDTRRPELRQGRHGAVCPVARQGRAGDDLPRGHALENG</sequence>
<dbReference type="Proteomes" id="UP000032702">
    <property type="component" value="Unassembled WGS sequence"/>
</dbReference>
<proteinExistence type="predicted"/>
<feature type="compositionally biased region" description="Basic and acidic residues" evidence="1">
    <location>
        <begin position="121"/>
        <end position="132"/>
    </location>
</feature>
<evidence type="ECO:0000256" key="1">
    <source>
        <dbReference type="SAM" id="MobiDB-lite"/>
    </source>
</evidence>
<feature type="compositionally biased region" description="Basic and acidic residues" evidence="1">
    <location>
        <begin position="146"/>
        <end position="160"/>
    </location>
</feature>
<keyword evidence="2" id="KW-0472">Membrane</keyword>
<evidence type="ECO:0000313" key="4">
    <source>
        <dbReference type="Proteomes" id="UP000032702"/>
    </source>
</evidence>
<keyword evidence="2" id="KW-1133">Transmembrane helix</keyword>
<evidence type="ECO:0008006" key="5">
    <source>
        <dbReference type="Google" id="ProtNLM"/>
    </source>
</evidence>
<evidence type="ECO:0000313" key="3">
    <source>
        <dbReference type="EMBL" id="EAU62066.1"/>
    </source>
</evidence>
<feature type="region of interest" description="Disordered" evidence="1">
    <location>
        <begin position="100"/>
        <end position="160"/>
    </location>
</feature>
<accession>Q08NK9</accession>
<dbReference type="AlphaFoldDB" id="Q08NK9"/>
<reference evidence="3 4" key="1">
    <citation type="submission" date="2006-04" db="EMBL/GenBank/DDBJ databases">
        <authorList>
            <person name="Nierman W.C."/>
        </authorList>
    </citation>
    <scope>NUCLEOTIDE SEQUENCE [LARGE SCALE GENOMIC DNA]</scope>
    <source>
        <strain evidence="3 4">DW4/3-1</strain>
    </source>
</reference>
<dbReference type="EMBL" id="AAMD01000279">
    <property type="protein sequence ID" value="EAU62066.1"/>
    <property type="molecule type" value="Genomic_DNA"/>
</dbReference>
<dbReference type="SUPFAM" id="SSF69593">
    <property type="entry name" value="Glycerol-3-phosphate (1)-acyltransferase"/>
    <property type="match status" value="1"/>
</dbReference>
<name>Q08NK9_STIAD</name>
<keyword evidence="2" id="KW-0812">Transmembrane</keyword>
<organism evidence="3 4">
    <name type="scientific">Stigmatella aurantiaca (strain DW4/3-1)</name>
    <dbReference type="NCBI Taxonomy" id="378806"/>
    <lineage>
        <taxon>Bacteria</taxon>
        <taxon>Pseudomonadati</taxon>
        <taxon>Myxococcota</taxon>
        <taxon>Myxococcia</taxon>
        <taxon>Myxococcales</taxon>
        <taxon>Cystobacterineae</taxon>
        <taxon>Archangiaceae</taxon>
        <taxon>Stigmatella</taxon>
    </lineage>
</organism>
<feature type="transmembrane region" description="Helical" evidence="2">
    <location>
        <begin position="13"/>
        <end position="34"/>
    </location>
</feature>